<proteinExistence type="predicted"/>
<gene>
    <name evidence="1" type="ORF">DSCW_40850</name>
</gene>
<dbReference type="AlphaFoldDB" id="A0A5K7Z6M7"/>
<dbReference type="Proteomes" id="UP000427769">
    <property type="component" value="Chromosome"/>
</dbReference>
<dbReference type="RefSeq" id="WP_170302381.1">
    <property type="nucleotide sequence ID" value="NZ_AP021875.1"/>
</dbReference>
<dbReference type="InterPro" id="IPR005358">
    <property type="entry name" value="Puta_zinc/iron-chelating_dom"/>
</dbReference>
<evidence type="ECO:0008006" key="3">
    <source>
        <dbReference type="Google" id="ProtNLM"/>
    </source>
</evidence>
<dbReference type="KEGG" id="dwd:DSCW_40850"/>
<organism evidence="1 2">
    <name type="scientific">Desulfosarcina widdelii</name>
    <dbReference type="NCBI Taxonomy" id="947919"/>
    <lineage>
        <taxon>Bacteria</taxon>
        <taxon>Pseudomonadati</taxon>
        <taxon>Thermodesulfobacteriota</taxon>
        <taxon>Desulfobacteria</taxon>
        <taxon>Desulfobacterales</taxon>
        <taxon>Desulfosarcinaceae</taxon>
        <taxon>Desulfosarcina</taxon>
    </lineage>
</organism>
<dbReference type="Pfam" id="PF03692">
    <property type="entry name" value="CxxCxxCC"/>
    <property type="match status" value="1"/>
</dbReference>
<accession>A0A5K7Z6M7</accession>
<name>A0A5K7Z6M7_9BACT</name>
<evidence type="ECO:0000313" key="2">
    <source>
        <dbReference type="Proteomes" id="UP000427769"/>
    </source>
</evidence>
<sequence>MLDLLSQLMALYADIDKEVAAFQLKSGLRCSAGCGDCCRTADLQVTALEMLPVAHAMLCDGTAAQWLERLSGPHGSGTCVLYTAHPEKDAAGHCDYYPWRPGLCRLFGFAAIRGRTGSKTLAVCRHIRQNDPHGAASAMALVEEAPLFVHYGTRICGLDPVLGSKPMPVNLALRQAIQRLGLNAAYAHLESFRDNTAA</sequence>
<dbReference type="EMBL" id="AP021875">
    <property type="protein sequence ID" value="BBO76668.1"/>
    <property type="molecule type" value="Genomic_DNA"/>
</dbReference>
<keyword evidence="2" id="KW-1185">Reference proteome</keyword>
<evidence type="ECO:0000313" key="1">
    <source>
        <dbReference type="EMBL" id="BBO76668.1"/>
    </source>
</evidence>
<reference evidence="1 2" key="1">
    <citation type="submission" date="2019-11" db="EMBL/GenBank/DDBJ databases">
        <title>Comparative genomics of hydrocarbon-degrading Desulfosarcina strains.</title>
        <authorList>
            <person name="Watanabe M."/>
            <person name="Kojima H."/>
            <person name="Fukui M."/>
        </authorList>
    </citation>
    <scope>NUCLEOTIDE SEQUENCE [LARGE SCALE GENOMIC DNA]</scope>
    <source>
        <strain evidence="1 2">PP31</strain>
    </source>
</reference>
<protein>
    <recommendedName>
        <fullName evidence="3">Zinc/iron-chelating domain-containing protein</fullName>
    </recommendedName>
</protein>